<protein>
    <submittedName>
        <fullName evidence="4">ORF67a</fullName>
    </submittedName>
</protein>
<evidence type="ECO:0000313" key="5">
    <source>
        <dbReference type="Proteomes" id="UP000121539"/>
    </source>
</evidence>
<dbReference type="GO" id="GO:0019073">
    <property type="term" value="P:viral DNA genome packaging"/>
    <property type="evidence" value="ECO:0007669"/>
    <property type="project" value="InterPro"/>
</dbReference>
<keyword evidence="1" id="KW-1048">Host nucleus</keyword>
<proteinExistence type="inferred from homology"/>
<keyword evidence="2" id="KW-1188">Viral release from host cell</keyword>
<reference evidence="4 5" key="1">
    <citation type="journal article" date="2014" name="J. Gen. Virol.">
        <title>Novel gammaherpesvirus functions encoded by bovine herpesvirus 6 (bovine lymphotropic virus).</title>
        <authorList>
            <person name="Jia J."/>
            <person name="Delhon G."/>
            <person name="Tulman E.R."/>
            <person name="Diel D.G."/>
            <person name="Osorio F.A."/>
            <person name="Wen X."/>
            <person name="Kutish G.F."/>
            <person name="Rock D.L."/>
        </authorList>
    </citation>
    <scope>NUCLEOTIDE SEQUENCE [LARGE SCALE GENOMIC DNA]</scope>
    <source>
        <strain evidence="4">Pennsylvania 47</strain>
    </source>
</reference>
<evidence type="ECO:0000313" key="4">
    <source>
        <dbReference type="EMBL" id="AIB03223.1"/>
    </source>
</evidence>
<dbReference type="KEGG" id="vg:19620202"/>
<gene>
    <name evidence="4" type="ORF">BoHV6ORF67a</name>
</gene>
<dbReference type="HAMAP" id="MF_04015">
    <property type="entry name" value="HSV_TRM2"/>
    <property type="match status" value="1"/>
</dbReference>
<keyword evidence="3" id="KW-0231">Viral genome packaging</keyword>
<dbReference type="RefSeq" id="YP_009042047.1">
    <property type="nucleotide sequence ID" value="NC_024303.1"/>
</dbReference>
<name>A0A060CXQ0_9GAMA</name>
<dbReference type="GeneID" id="19620202"/>
<evidence type="ECO:0000256" key="1">
    <source>
        <dbReference type="ARBA" id="ARBA00022562"/>
    </source>
</evidence>
<keyword evidence="5" id="KW-1185">Reference proteome</keyword>
<dbReference type="Proteomes" id="UP000121539">
    <property type="component" value="Segment"/>
</dbReference>
<accession>A0A060CXQ0</accession>
<evidence type="ECO:0000256" key="3">
    <source>
        <dbReference type="ARBA" id="ARBA00023219"/>
    </source>
</evidence>
<dbReference type="OrthoDB" id="26986at10239"/>
<dbReference type="Pfam" id="PF03581">
    <property type="entry name" value="Herpes_UL33"/>
    <property type="match status" value="1"/>
</dbReference>
<organism evidence="4 5">
    <name type="scientific">Bovine gammaherpesvirus 6</name>
    <dbReference type="NCBI Taxonomy" id="1504288"/>
    <lineage>
        <taxon>Viruses</taxon>
        <taxon>Duplodnaviria</taxon>
        <taxon>Heunggongvirae</taxon>
        <taxon>Peploviricota</taxon>
        <taxon>Herviviricetes</taxon>
        <taxon>Herpesvirales</taxon>
        <taxon>Orthoherpesviridae</taxon>
        <taxon>Gammaherpesvirinae</taxon>
        <taxon>Macavirus</taxon>
        <taxon>Macavirus bovinegamma6</taxon>
    </lineage>
</organism>
<evidence type="ECO:0000256" key="2">
    <source>
        <dbReference type="ARBA" id="ARBA00022612"/>
    </source>
</evidence>
<sequence length="106" mass="12035">MVFSELKVAPALLVYARSVCYFMDLGELLNFDSLLPSDVQLLAPTVYAKLNLLNYCQYLKLFMHLQEPTNRCEHADAIQAKVDAVREIIAKIVETDKVIVGTQRFV</sequence>
<dbReference type="InterPro" id="IPR005208">
    <property type="entry name" value="Herpes_TT2"/>
</dbReference>
<dbReference type="EMBL" id="KJ705001">
    <property type="protein sequence ID" value="AIB03223.1"/>
    <property type="molecule type" value="Genomic_DNA"/>
</dbReference>